<accession>A0A367PT06</accession>
<evidence type="ECO:0000313" key="2">
    <source>
        <dbReference type="EMBL" id="RCJ10005.1"/>
    </source>
</evidence>
<name>A0A367PT06_CUPNE</name>
<dbReference type="CDD" id="cd22362">
    <property type="entry name" value="TnsA_endonuclease-like"/>
    <property type="match status" value="1"/>
</dbReference>
<reference evidence="2 3" key="1">
    <citation type="submission" date="2018-04" db="EMBL/GenBank/DDBJ databases">
        <title>Cupriavidus necator CR12 genome sequencing and assembly.</title>
        <authorList>
            <person name="Ben Fekih I."/>
            <person name="Mazhar H.S."/>
            <person name="Bello S.K."/>
            <person name="Rensing C."/>
        </authorList>
    </citation>
    <scope>NUCLEOTIDE SEQUENCE [LARGE SCALE GENOMIC DNA]</scope>
    <source>
        <strain evidence="2 3">CR12</strain>
    </source>
</reference>
<dbReference type="Pfam" id="PF08722">
    <property type="entry name" value="Tn7_TnsA-like_N"/>
    <property type="match status" value="1"/>
</dbReference>
<dbReference type="Proteomes" id="UP000253501">
    <property type="component" value="Unassembled WGS sequence"/>
</dbReference>
<protein>
    <recommendedName>
        <fullName evidence="1">TnsA endonuclease N-terminal domain-containing protein</fullName>
    </recommendedName>
</protein>
<dbReference type="InterPro" id="IPR011335">
    <property type="entry name" value="Restrct_endonuc-II-like"/>
</dbReference>
<gene>
    <name evidence="2" type="ORF">DDK22_02000</name>
</gene>
<evidence type="ECO:0000313" key="3">
    <source>
        <dbReference type="Proteomes" id="UP000253501"/>
    </source>
</evidence>
<dbReference type="EMBL" id="QDHA01000006">
    <property type="protein sequence ID" value="RCJ10005.1"/>
    <property type="molecule type" value="Genomic_DNA"/>
</dbReference>
<evidence type="ECO:0000259" key="1">
    <source>
        <dbReference type="Pfam" id="PF08722"/>
    </source>
</evidence>
<proteinExistence type="predicted"/>
<comment type="caution">
    <text evidence="2">The sequence shown here is derived from an EMBL/GenBank/DDBJ whole genome shotgun (WGS) entry which is preliminary data.</text>
</comment>
<dbReference type="GO" id="GO:0003676">
    <property type="term" value="F:nucleic acid binding"/>
    <property type="evidence" value="ECO:0007669"/>
    <property type="project" value="InterPro"/>
</dbReference>
<dbReference type="Gene3D" id="3.40.1350.10">
    <property type="match status" value="1"/>
</dbReference>
<dbReference type="InterPro" id="IPR014833">
    <property type="entry name" value="TnsA_N"/>
</dbReference>
<feature type="domain" description="TnsA endonuclease N-terminal" evidence="1">
    <location>
        <begin position="96"/>
        <end position="188"/>
    </location>
</feature>
<sequence length="297" mass="33858">MYLTAKGDSLRRRKRLVKGVSMGRNLKWTENTIERLIKEGRGSGEGTRYRPWLTVQNVSSEDSRQTRVTGIKSGRVHHFLSDLEYYIFLFLEWSLDVSDIREQFPLEREITRALAQEMGIAHPKYDESEVDTVMTTDFFVTKGSGPSRTYVAINAKPASKLNDFRTIEKLAIQHAYHTGMGIEHYILTRESFDPAIGKNLDLIRMALPRRDEIMPADQFLKHEAQLLDAMRYADQRQSLASFCARHDSVAGCEPGFAFRIAKILMQKRKIYAPLSSIAMDTALLSELLDVRHVAGAT</sequence>
<dbReference type="SUPFAM" id="SSF52980">
    <property type="entry name" value="Restriction endonuclease-like"/>
    <property type="match status" value="1"/>
</dbReference>
<dbReference type="AlphaFoldDB" id="A0A367PT06"/>
<dbReference type="InterPro" id="IPR011856">
    <property type="entry name" value="tRNA_endonuc-like_dom_sf"/>
</dbReference>
<organism evidence="2 3">
    <name type="scientific">Cupriavidus necator</name>
    <name type="common">Alcaligenes eutrophus</name>
    <name type="synonym">Ralstonia eutropha</name>
    <dbReference type="NCBI Taxonomy" id="106590"/>
    <lineage>
        <taxon>Bacteria</taxon>
        <taxon>Pseudomonadati</taxon>
        <taxon>Pseudomonadota</taxon>
        <taxon>Betaproteobacteria</taxon>
        <taxon>Burkholderiales</taxon>
        <taxon>Burkholderiaceae</taxon>
        <taxon>Cupriavidus</taxon>
    </lineage>
</organism>